<sequence length="398" mass="43750">MTPELAAEWDDLVDRVGATPFHRPGWFAAWWDAFGEGRRRIVTVRRGAELVAVMPLVERHGVVRSATNWHSFVSGPVAVDDLARTALLDHVLSHGRRLDLSHLTTLVSDSTADTLARRRAHVRREVVQRSPYVPGDVTFESYVERREARRVRQLQRNRRKLEKLGPVRHVADGGTAGVERAVARFLEIEASGWKGESGTAILSDDRTRAFYGGLTAWAGAAGILRVSFLEVDGHAIAGELCLEDDYATYPLKASYEPDHRQYSPGLILLFEQIRTSVESGRSYEFMGSAEPYKMRWADDVRDIHRLDVYPATFAGRATLLADAGVRTARRGAGRGRRLALGARDRARTLLARRLPAGSDPVTELPAQRTGAEAGAVAPAAGTRSGSSDARPRSATTPS</sequence>
<organism evidence="3 4">
    <name type="scientific">Pseudonocardia sulfidoxydans NBRC 16205</name>
    <dbReference type="NCBI Taxonomy" id="1223511"/>
    <lineage>
        <taxon>Bacteria</taxon>
        <taxon>Bacillati</taxon>
        <taxon>Actinomycetota</taxon>
        <taxon>Actinomycetes</taxon>
        <taxon>Pseudonocardiales</taxon>
        <taxon>Pseudonocardiaceae</taxon>
        <taxon>Pseudonocardia</taxon>
    </lineage>
</organism>
<dbReference type="SUPFAM" id="SSF55729">
    <property type="entry name" value="Acyl-CoA N-acyltransferases (Nat)"/>
    <property type="match status" value="1"/>
</dbReference>
<gene>
    <name evidence="3" type="ORF">PSU4_02380</name>
</gene>
<dbReference type="Proteomes" id="UP000321685">
    <property type="component" value="Unassembled WGS sequence"/>
</dbReference>
<feature type="compositionally biased region" description="Low complexity" evidence="1">
    <location>
        <begin position="370"/>
        <end position="381"/>
    </location>
</feature>
<evidence type="ECO:0000259" key="2">
    <source>
        <dbReference type="Pfam" id="PF13480"/>
    </source>
</evidence>
<dbReference type="InterPro" id="IPR016181">
    <property type="entry name" value="Acyl_CoA_acyltransferase"/>
</dbReference>
<keyword evidence="4" id="KW-1185">Reference proteome</keyword>
<comment type="caution">
    <text evidence="3">The sequence shown here is derived from an EMBL/GenBank/DDBJ whole genome shotgun (WGS) entry which is preliminary data.</text>
</comment>
<dbReference type="AlphaFoldDB" id="A0A511DC96"/>
<name>A0A511DC96_9PSEU</name>
<dbReference type="Gene3D" id="3.40.630.30">
    <property type="match status" value="1"/>
</dbReference>
<feature type="compositionally biased region" description="Polar residues" evidence="1">
    <location>
        <begin position="383"/>
        <end position="398"/>
    </location>
</feature>
<evidence type="ECO:0000313" key="4">
    <source>
        <dbReference type="Proteomes" id="UP000321685"/>
    </source>
</evidence>
<reference evidence="3 4" key="1">
    <citation type="submission" date="2019-07" db="EMBL/GenBank/DDBJ databases">
        <title>Whole genome shotgun sequence of Pseudonocardia sulfidoxydans NBRC 16205.</title>
        <authorList>
            <person name="Hosoyama A."/>
            <person name="Uohara A."/>
            <person name="Ohji S."/>
            <person name="Ichikawa N."/>
        </authorList>
    </citation>
    <scope>NUCLEOTIDE SEQUENCE [LARGE SCALE GENOMIC DNA]</scope>
    <source>
        <strain evidence="3 4">NBRC 16205</strain>
    </source>
</reference>
<evidence type="ECO:0000256" key="1">
    <source>
        <dbReference type="SAM" id="MobiDB-lite"/>
    </source>
</evidence>
<proteinExistence type="predicted"/>
<protein>
    <recommendedName>
        <fullName evidence="2">BioF2-like acetyltransferase domain-containing protein</fullName>
    </recommendedName>
</protein>
<evidence type="ECO:0000313" key="3">
    <source>
        <dbReference type="EMBL" id="GEL21284.1"/>
    </source>
</evidence>
<accession>A0A511DC96</accession>
<dbReference type="EMBL" id="BJVJ01000001">
    <property type="protein sequence ID" value="GEL21284.1"/>
    <property type="molecule type" value="Genomic_DNA"/>
</dbReference>
<feature type="domain" description="BioF2-like acetyltransferase" evidence="2">
    <location>
        <begin position="149"/>
        <end position="293"/>
    </location>
</feature>
<dbReference type="InterPro" id="IPR038740">
    <property type="entry name" value="BioF2-like_GNAT_dom"/>
</dbReference>
<dbReference type="Pfam" id="PF13480">
    <property type="entry name" value="Acetyltransf_6"/>
    <property type="match status" value="1"/>
</dbReference>
<feature type="region of interest" description="Disordered" evidence="1">
    <location>
        <begin position="353"/>
        <end position="398"/>
    </location>
</feature>